<dbReference type="SMART" id="SM00421">
    <property type="entry name" value="HTH_LUXR"/>
    <property type="match status" value="1"/>
</dbReference>
<evidence type="ECO:0000256" key="1">
    <source>
        <dbReference type="ARBA" id="ARBA00023015"/>
    </source>
</evidence>
<keyword evidence="1" id="KW-0805">Transcription regulation</keyword>
<feature type="transmembrane region" description="Helical" evidence="4">
    <location>
        <begin position="219"/>
        <end position="240"/>
    </location>
</feature>
<dbReference type="Proteomes" id="UP000076630">
    <property type="component" value="Unassembled WGS sequence"/>
</dbReference>
<comment type="caution">
    <text evidence="7">The sequence shown here is derived from an EMBL/GenBank/DDBJ whole genome shotgun (WGS) entry which is preliminary data.</text>
</comment>
<feature type="domain" description="HTH luxR-type" evidence="6">
    <location>
        <begin position="413"/>
        <end position="478"/>
    </location>
</feature>
<dbReference type="CDD" id="cd06170">
    <property type="entry name" value="LuxR_C_like"/>
    <property type="match status" value="1"/>
</dbReference>
<gene>
    <name evidence="7" type="ORF">AV926_13930</name>
</gene>
<feature type="signal peptide" evidence="5">
    <location>
        <begin position="1"/>
        <end position="31"/>
    </location>
</feature>
<keyword evidence="3" id="KW-0804">Transcription</keyword>
<keyword evidence="4" id="KW-0812">Transmembrane</keyword>
<feature type="transmembrane region" description="Helical" evidence="4">
    <location>
        <begin position="186"/>
        <end position="203"/>
    </location>
</feature>
<dbReference type="OrthoDB" id="9797341at2"/>
<evidence type="ECO:0000256" key="5">
    <source>
        <dbReference type="SAM" id="SignalP"/>
    </source>
</evidence>
<dbReference type="PROSITE" id="PS50043">
    <property type="entry name" value="HTH_LUXR_2"/>
    <property type="match status" value="1"/>
</dbReference>
<accession>A0A163XBV0</accession>
<feature type="transmembrane region" description="Helical" evidence="4">
    <location>
        <begin position="161"/>
        <end position="179"/>
    </location>
</feature>
<keyword evidence="8" id="KW-1185">Reference proteome</keyword>
<keyword evidence="2" id="KW-0238">DNA-binding</keyword>
<evidence type="ECO:0000256" key="3">
    <source>
        <dbReference type="ARBA" id="ARBA00023163"/>
    </source>
</evidence>
<evidence type="ECO:0000256" key="4">
    <source>
        <dbReference type="SAM" id="Phobius"/>
    </source>
</evidence>
<evidence type="ECO:0000256" key="2">
    <source>
        <dbReference type="ARBA" id="ARBA00023125"/>
    </source>
</evidence>
<dbReference type="InterPro" id="IPR036388">
    <property type="entry name" value="WH-like_DNA-bd_sf"/>
</dbReference>
<dbReference type="Pfam" id="PF07695">
    <property type="entry name" value="7TMR-DISM_7TM"/>
    <property type="match status" value="1"/>
</dbReference>
<evidence type="ECO:0000259" key="6">
    <source>
        <dbReference type="PROSITE" id="PS50043"/>
    </source>
</evidence>
<dbReference type="PRINTS" id="PR00038">
    <property type="entry name" value="HTHLUXR"/>
</dbReference>
<dbReference type="PANTHER" id="PTHR44688">
    <property type="entry name" value="DNA-BINDING TRANSCRIPTIONAL ACTIVATOR DEVR_DOSR"/>
    <property type="match status" value="1"/>
</dbReference>
<dbReference type="Pfam" id="PF00196">
    <property type="entry name" value="GerE"/>
    <property type="match status" value="1"/>
</dbReference>
<feature type="chain" id="PRO_5007847451" description="HTH luxR-type domain-containing protein" evidence="5">
    <location>
        <begin position="32"/>
        <end position="487"/>
    </location>
</feature>
<evidence type="ECO:0000313" key="7">
    <source>
        <dbReference type="EMBL" id="KZE77650.1"/>
    </source>
</evidence>
<evidence type="ECO:0000313" key="8">
    <source>
        <dbReference type="Proteomes" id="UP000076630"/>
    </source>
</evidence>
<name>A0A163XBV0_9FLAO</name>
<dbReference type="AlphaFoldDB" id="A0A163XBV0"/>
<feature type="transmembrane region" description="Helical" evidence="4">
    <location>
        <begin position="275"/>
        <end position="295"/>
    </location>
</feature>
<dbReference type="InterPro" id="IPR000792">
    <property type="entry name" value="Tscrpt_reg_LuxR_C"/>
</dbReference>
<organism evidence="7 8">
    <name type="scientific">Myroides marinus</name>
    <dbReference type="NCBI Taxonomy" id="703342"/>
    <lineage>
        <taxon>Bacteria</taxon>
        <taxon>Pseudomonadati</taxon>
        <taxon>Bacteroidota</taxon>
        <taxon>Flavobacteriia</taxon>
        <taxon>Flavobacteriales</taxon>
        <taxon>Flavobacteriaceae</taxon>
        <taxon>Myroides</taxon>
    </lineage>
</organism>
<sequence length="487" mass="56656">MKAIFSHKILNRLIILMILLSTTCYSQTSNADFTKTIASLNFVPLNEHTQTQYAKDSIGDTWLKIAVPKNLLNKPLILQFPSIHVNKYNIYTKQKGLWQKVSINTDLEGGKISPQYQENHFITDHEIIYFKSKSSYVHYGDFILVERGEHRSIMLNNMIKIEVFYCLFLLSIVLIGALYSLFKEKVILIYCIYIISVFLIYLIEDGILYFLSNKQSNELLMLAILMPISCLLFSLFIYYFLDIQKLSKKLKYFYSFQVLLYIVLGTLLYQTNNSLYFIIIVNSTLASTLITLALALKYYNRDKSVRFIVYSFSIIALTSMTYYLSIFPGHYYLSFVDKDKIRIIYSIAFTVASYTLWVKAKKLKADHDSLKTEFEALKANKTQKLKEDLKQQESTPVYQTEKSVEKEQSLQDILREKYQCTDREIEVITCIWDGLSNKDIADKLSITLSTTKQHVSNAYIKLDVKSRSQAMIIKNEIIQQHSSTYNK</sequence>
<dbReference type="InterPro" id="IPR016032">
    <property type="entry name" value="Sig_transdc_resp-reg_C-effctor"/>
</dbReference>
<keyword evidence="4" id="KW-0472">Membrane</keyword>
<keyword evidence="4" id="KW-1133">Transmembrane helix</keyword>
<dbReference type="Gene3D" id="1.10.10.10">
    <property type="entry name" value="Winged helix-like DNA-binding domain superfamily/Winged helix DNA-binding domain"/>
    <property type="match status" value="1"/>
</dbReference>
<dbReference type="EMBL" id="LQNU01000068">
    <property type="protein sequence ID" value="KZE77650.1"/>
    <property type="molecule type" value="Genomic_DNA"/>
</dbReference>
<feature type="transmembrane region" description="Helical" evidence="4">
    <location>
        <begin position="252"/>
        <end position="269"/>
    </location>
</feature>
<feature type="transmembrane region" description="Helical" evidence="4">
    <location>
        <begin position="307"/>
        <end position="331"/>
    </location>
</feature>
<dbReference type="InterPro" id="IPR011623">
    <property type="entry name" value="7TMR_DISM_rcpt_extracell_dom1"/>
</dbReference>
<dbReference type="GO" id="GO:0003677">
    <property type="term" value="F:DNA binding"/>
    <property type="evidence" value="ECO:0007669"/>
    <property type="project" value="UniProtKB-KW"/>
</dbReference>
<proteinExistence type="predicted"/>
<dbReference type="SUPFAM" id="SSF46894">
    <property type="entry name" value="C-terminal effector domain of the bipartite response regulators"/>
    <property type="match status" value="1"/>
</dbReference>
<protein>
    <recommendedName>
        <fullName evidence="6">HTH luxR-type domain-containing protein</fullName>
    </recommendedName>
</protein>
<dbReference type="GO" id="GO:0006355">
    <property type="term" value="P:regulation of DNA-templated transcription"/>
    <property type="evidence" value="ECO:0007669"/>
    <property type="project" value="InterPro"/>
</dbReference>
<dbReference type="PANTHER" id="PTHR44688:SF16">
    <property type="entry name" value="DNA-BINDING TRANSCRIPTIONAL ACTIVATOR DEVR_DOSR"/>
    <property type="match status" value="1"/>
</dbReference>
<keyword evidence="5" id="KW-0732">Signal</keyword>
<feature type="transmembrane region" description="Helical" evidence="4">
    <location>
        <begin position="343"/>
        <end position="360"/>
    </location>
</feature>
<reference evidence="7 8" key="1">
    <citation type="submission" date="2016-01" db="EMBL/GenBank/DDBJ databases">
        <title>Whole genome sequencing of Myroides marinus L41.</title>
        <authorList>
            <person name="Hong K.W."/>
        </authorList>
    </citation>
    <scope>NUCLEOTIDE SEQUENCE [LARGE SCALE GENOMIC DNA]</scope>
    <source>
        <strain evidence="7 8">L41</strain>
    </source>
</reference>